<feature type="compositionally biased region" description="Polar residues" evidence="1">
    <location>
        <begin position="864"/>
        <end position="880"/>
    </location>
</feature>
<protein>
    <submittedName>
        <fullName evidence="3">Actin patch protein</fullName>
    </submittedName>
</protein>
<evidence type="ECO:0000256" key="1">
    <source>
        <dbReference type="SAM" id="MobiDB-lite"/>
    </source>
</evidence>
<dbReference type="GO" id="GO:0008195">
    <property type="term" value="F:phosphatidate phosphatase activity"/>
    <property type="evidence" value="ECO:0007669"/>
    <property type="project" value="InterPro"/>
</dbReference>
<feature type="region of interest" description="Disordered" evidence="1">
    <location>
        <begin position="818"/>
        <end position="948"/>
    </location>
</feature>
<feature type="compositionally biased region" description="Low complexity" evidence="1">
    <location>
        <begin position="396"/>
        <end position="422"/>
    </location>
</feature>
<organism evidence="3 4">
    <name type="scientific">Rhodotorula toruloides</name>
    <name type="common">Yeast</name>
    <name type="synonym">Rhodosporidium toruloides</name>
    <dbReference type="NCBI Taxonomy" id="5286"/>
    <lineage>
        <taxon>Eukaryota</taxon>
        <taxon>Fungi</taxon>
        <taxon>Dikarya</taxon>
        <taxon>Basidiomycota</taxon>
        <taxon>Pucciniomycotina</taxon>
        <taxon>Microbotryomycetes</taxon>
        <taxon>Sporidiobolales</taxon>
        <taxon>Sporidiobolaceae</taxon>
        <taxon>Rhodotorula</taxon>
    </lineage>
</organism>
<evidence type="ECO:0000259" key="2">
    <source>
        <dbReference type="Pfam" id="PF09949"/>
    </source>
</evidence>
<feature type="region of interest" description="Disordered" evidence="1">
    <location>
        <begin position="259"/>
        <end position="441"/>
    </location>
</feature>
<dbReference type="GO" id="GO:0030479">
    <property type="term" value="C:actin cortical patch"/>
    <property type="evidence" value="ECO:0007669"/>
    <property type="project" value="TreeGrafter"/>
</dbReference>
<proteinExistence type="predicted"/>
<feature type="compositionally biased region" description="Low complexity" evidence="1">
    <location>
        <begin position="307"/>
        <end position="316"/>
    </location>
</feature>
<dbReference type="OrthoDB" id="2117591at2759"/>
<accession>A0A511KF26</accession>
<name>A0A511KF26_RHOTO</name>
<comment type="caution">
    <text evidence="3">The sequence shown here is derived from an EMBL/GenBank/DDBJ whole genome shotgun (WGS) entry which is preliminary data.</text>
</comment>
<dbReference type="Proteomes" id="UP000321518">
    <property type="component" value="Unassembled WGS sequence"/>
</dbReference>
<dbReference type="Pfam" id="PF09949">
    <property type="entry name" value="APP1_cat"/>
    <property type="match status" value="1"/>
</dbReference>
<reference evidence="3 4" key="1">
    <citation type="submission" date="2019-07" db="EMBL/GenBank/DDBJ databases">
        <title>Rhodotorula toruloides NBRC10032 genome sequencing.</title>
        <authorList>
            <person name="Shida Y."/>
            <person name="Takaku H."/>
            <person name="Ogasawara W."/>
            <person name="Mori K."/>
        </authorList>
    </citation>
    <scope>NUCLEOTIDE SEQUENCE [LARGE SCALE GENOMIC DNA]</scope>
    <source>
        <strain evidence="3 4">NBRC10032</strain>
    </source>
</reference>
<dbReference type="PANTHER" id="PTHR28208:SF3">
    <property type="entry name" value="PHOSPHATIDATE PHOSPHATASE APP1"/>
    <property type="match status" value="1"/>
</dbReference>
<dbReference type="AlphaFoldDB" id="A0A511KF26"/>
<feature type="compositionally biased region" description="Pro residues" evidence="1">
    <location>
        <begin position="931"/>
        <end position="940"/>
    </location>
</feature>
<feature type="compositionally biased region" description="Basic and acidic residues" evidence="1">
    <location>
        <begin position="277"/>
        <end position="293"/>
    </location>
</feature>
<feature type="region of interest" description="Disordered" evidence="1">
    <location>
        <begin position="86"/>
        <end position="113"/>
    </location>
</feature>
<feature type="region of interest" description="Disordered" evidence="1">
    <location>
        <begin position="774"/>
        <end position="797"/>
    </location>
</feature>
<evidence type="ECO:0000313" key="3">
    <source>
        <dbReference type="EMBL" id="GEM08971.1"/>
    </source>
</evidence>
<dbReference type="InterPro" id="IPR019236">
    <property type="entry name" value="APP1_cat"/>
</dbReference>
<dbReference type="EMBL" id="BJWK01000006">
    <property type="protein sequence ID" value="GEM08971.1"/>
    <property type="molecule type" value="Genomic_DNA"/>
</dbReference>
<sequence>MLRARALAKVNKLASQTSEFVAPRLELAKESAAGKLANLREAYYAQQQQGNGASAGGHTESNWETSERVVAAPKKALRTKQVQGEFAEPSLASGRLRSREMTPPGTPTESRTGRWAAGIGSYFSTHAPPPATASSSGTRMPAKGKGRALLTDDVDEERIVCFSGWATLQPAPHDVAEPALVLDILRIFYALAKSFAALPKIPPNLASSDTPEAALGSAGSLDSSLRCVAIDDPSVIDKLLEVGGRSDDRDAKDELAGAAVEAVEGKELTDEPSEMSVEEKMRSPTATHFEHTAAHPVPPHHAHHPAHASTAPLPASRSLEDEKIVPTPAKLNRRPHVRIEIPPTKLGGPANAISALRTPSAPSSPSSATLPPKSPGFRSATFGFSKKDRDSKHSRASSAASSVASSRASSRANSPTRASSSSAPPPETWPQPFTLPSSPADLPRLHTNLHTRLLPFFGQKLPARKVRISIYPALKGGQLWDGALATKVVSTVAPGGGFRTRLSVGGKELKKWLEVVGSAPHSAGGEGGLDQLEVRVVAELLEPDGGVSTADSWTDAGAAASVGGGGGYAQAKPTAEDEVELGVAIQGEGGAGGGVRVVSDVDDTIKWTEVLKGTKTIFRNVFVRELYEIRVPGMASWYKQMQTLGCHFHYVSNSPWELWPVVRSFLVMAGFPGGSCTLKEYGGASSALAKLWEEPGQRKRANVEAILKEFPESQFLLIGDSGEQDLELYRSLAAQYPQNVLAIFIRDVTTPFTPQRSESAVSYAPYKSARRADTLTTPVADPASTETLAPPKLRWRHSQSASDLARLVDEEKARFSADLGAEDRPFSEMPDLPGQWDGSHERLVPVRKTSGSEVTLRTSEREPSTPTRPQMGSRTRSSPFNVFRSPGSSRASSPSRASAPSSAPSTPRSELADPLALTDDPFSDALSPNNPLRPSPPPTRPEQGTPASVEAFYKRVADAERGLPVGIKLRLFRHGAECTEEAIKLIKEARERR</sequence>
<feature type="domain" description="Phosphatidate phosphatase APP1 catalytic" evidence="2">
    <location>
        <begin position="595"/>
        <end position="747"/>
    </location>
</feature>
<gene>
    <name evidence="3" type="ORF">Rt10032_c06g2988</name>
</gene>
<dbReference type="PANTHER" id="PTHR28208">
    <property type="entry name" value="PHOSPHATIDATE PHOSPHATASE APP1"/>
    <property type="match status" value="1"/>
</dbReference>
<feature type="compositionally biased region" description="Low complexity" evidence="1">
    <location>
        <begin position="354"/>
        <end position="371"/>
    </location>
</feature>
<dbReference type="InterPro" id="IPR052935">
    <property type="entry name" value="Mg2+_PAP"/>
</dbReference>
<feature type="compositionally biased region" description="Low complexity" evidence="1">
    <location>
        <begin position="884"/>
        <end position="909"/>
    </location>
</feature>
<evidence type="ECO:0000313" key="4">
    <source>
        <dbReference type="Proteomes" id="UP000321518"/>
    </source>
</evidence>